<accession>A0A8J3ICH3</accession>
<dbReference type="GO" id="GO:0005694">
    <property type="term" value="C:chromosome"/>
    <property type="evidence" value="ECO:0007669"/>
    <property type="project" value="InterPro"/>
</dbReference>
<evidence type="ECO:0000313" key="1">
    <source>
        <dbReference type="EMBL" id="GHO51496.1"/>
    </source>
</evidence>
<evidence type="ECO:0000313" key="3">
    <source>
        <dbReference type="Proteomes" id="UP000612362"/>
    </source>
</evidence>
<keyword evidence="3" id="KW-1185">Reference proteome</keyword>
<dbReference type="GO" id="GO:0003677">
    <property type="term" value="F:DNA binding"/>
    <property type="evidence" value="ECO:0007669"/>
    <property type="project" value="InterPro"/>
</dbReference>
<dbReference type="InterPro" id="IPR036078">
    <property type="entry name" value="Spo11/TopoVI_A_sf"/>
</dbReference>
<organism evidence="1 3">
    <name type="scientific">Ktedonospora formicarum</name>
    <dbReference type="NCBI Taxonomy" id="2778364"/>
    <lineage>
        <taxon>Bacteria</taxon>
        <taxon>Bacillati</taxon>
        <taxon>Chloroflexota</taxon>
        <taxon>Ktedonobacteria</taxon>
        <taxon>Ktedonobacterales</taxon>
        <taxon>Ktedonobacteraceae</taxon>
        <taxon>Ktedonospora</taxon>
    </lineage>
</organism>
<dbReference type="RefSeq" id="WP_220200398.1">
    <property type="nucleotide sequence ID" value="NZ_BNJF01000014.1"/>
</dbReference>
<dbReference type="SUPFAM" id="SSF56726">
    <property type="entry name" value="DNA topoisomerase IV, alpha subunit"/>
    <property type="match status" value="1"/>
</dbReference>
<gene>
    <name evidence="1" type="ORF">KSX_96590</name>
    <name evidence="2" type="ORF">KSX_96840</name>
</gene>
<dbReference type="AlphaFoldDB" id="A0A8J3ICH3"/>
<evidence type="ECO:0000313" key="2">
    <source>
        <dbReference type="EMBL" id="GHO51521.1"/>
    </source>
</evidence>
<comment type="caution">
    <text evidence="1">The sequence shown here is derived from an EMBL/GenBank/DDBJ whole genome shotgun (WGS) entry which is preliminary data.</text>
</comment>
<protein>
    <submittedName>
        <fullName evidence="1">Uncharacterized protein</fullName>
    </submittedName>
</protein>
<name>A0A8J3ICH3_9CHLR</name>
<dbReference type="Proteomes" id="UP000612362">
    <property type="component" value="Unassembled WGS sequence"/>
</dbReference>
<sequence length="275" mass="31629">MARQAKTQRIIDEAYEILSEVNPMTVRQVYYQLVSRQVVENTRSRYQAVSDALVDARLEGTIPWEWIEDRLRRPRSVAMWDDLTAFAEAARISYKRDVWASQSDYLEVWLEKDALSGIFEDALSNYGVTLNVGRGYDGWSSIRNAAQRFDTGEGVTILYFGDFDPSGEDMVRSLRDRLAELGSKPTILKVALSLDDVHRYNLPPNFTKTTDTRRKNFVEQFGDVSVELDALPADVLRARLIEEVEQRLDMKALKQIQELEEKERARLVEALRAIS</sequence>
<dbReference type="EMBL" id="BNJF01000014">
    <property type="protein sequence ID" value="GHO51521.1"/>
    <property type="molecule type" value="Genomic_DNA"/>
</dbReference>
<dbReference type="EMBL" id="BNJF01000014">
    <property type="protein sequence ID" value="GHO51496.1"/>
    <property type="molecule type" value="Genomic_DNA"/>
</dbReference>
<proteinExistence type="predicted"/>
<reference evidence="1" key="1">
    <citation type="submission" date="2020-10" db="EMBL/GenBank/DDBJ databases">
        <title>Taxonomic study of unclassified bacteria belonging to the class Ktedonobacteria.</title>
        <authorList>
            <person name="Yabe S."/>
            <person name="Wang C.M."/>
            <person name="Zheng Y."/>
            <person name="Sakai Y."/>
            <person name="Cavaletti L."/>
            <person name="Monciardini P."/>
            <person name="Donadio S."/>
        </authorList>
    </citation>
    <scope>NUCLEOTIDE SEQUENCE</scope>
    <source>
        <strain evidence="1">SOSP1-1</strain>
    </source>
</reference>